<evidence type="ECO:0000259" key="2">
    <source>
        <dbReference type="Pfam" id="PF07727"/>
    </source>
</evidence>
<organism evidence="3 4">
    <name type="scientific">Dioscorea cayennensis subsp. rotundata</name>
    <name type="common">White Guinea yam</name>
    <name type="synonym">Dioscorea rotundata</name>
    <dbReference type="NCBI Taxonomy" id="55577"/>
    <lineage>
        <taxon>Eukaryota</taxon>
        <taxon>Viridiplantae</taxon>
        <taxon>Streptophyta</taxon>
        <taxon>Embryophyta</taxon>
        <taxon>Tracheophyta</taxon>
        <taxon>Spermatophyta</taxon>
        <taxon>Magnoliopsida</taxon>
        <taxon>Liliopsida</taxon>
        <taxon>Dioscoreales</taxon>
        <taxon>Dioscoreaceae</taxon>
        <taxon>Dioscorea</taxon>
    </lineage>
</organism>
<name>A0AB40AUS9_DIOCR</name>
<reference evidence="3" key="1">
    <citation type="submission" date="2025-05" db="UniProtKB">
        <authorList>
            <consortium name="RefSeq"/>
        </authorList>
    </citation>
    <scope>NUCLEOTIDE SEQUENCE [LARGE SCALE GENOMIC DNA]</scope>
</reference>
<evidence type="ECO:0000313" key="4">
    <source>
        <dbReference type="RefSeq" id="XP_039118746.1"/>
    </source>
</evidence>
<reference evidence="4" key="2">
    <citation type="submission" date="2025-08" db="UniProtKB">
        <authorList>
            <consortium name="RefSeq"/>
        </authorList>
    </citation>
    <scope>IDENTIFICATION</scope>
</reference>
<feature type="region of interest" description="Disordered" evidence="1">
    <location>
        <begin position="73"/>
        <end position="95"/>
    </location>
</feature>
<feature type="compositionally biased region" description="Polar residues" evidence="1">
    <location>
        <begin position="75"/>
        <end position="95"/>
    </location>
</feature>
<evidence type="ECO:0000256" key="1">
    <source>
        <dbReference type="SAM" id="MobiDB-lite"/>
    </source>
</evidence>
<dbReference type="RefSeq" id="XP_039118746.1">
    <property type="nucleotide sequence ID" value="XM_039262812.1"/>
</dbReference>
<evidence type="ECO:0000313" key="3">
    <source>
        <dbReference type="Proteomes" id="UP001515500"/>
    </source>
</evidence>
<dbReference type="InterPro" id="IPR013103">
    <property type="entry name" value="RVT_2"/>
</dbReference>
<keyword evidence="3" id="KW-1185">Reference proteome</keyword>
<accession>A0AB40AUS9</accession>
<proteinExistence type="predicted"/>
<feature type="domain" description="Reverse transcriptase Ty1/copia-type" evidence="2">
    <location>
        <begin position="143"/>
        <end position="195"/>
    </location>
</feature>
<dbReference type="Proteomes" id="UP001515500">
    <property type="component" value="Chromosome 1"/>
</dbReference>
<protein>
    <submittedName>
        <fullName evidence="4">Uncharacterized mitochondrial protein AtMg00820-like</fullName>
    </submittedName>
</protein>
<sequence>MVERQSGNQLRILRTDGGEEFMSKEFQDFYDQKDSGKVLISRDVRFVETEFWQWTVMDDQTSKMIVLQGRKSDSIAETQETRNQSESSTGVDRNNGNVRALKDLYESCSFALNVTDPSCYKEAEKSDHWRQAMSVEIDAIQKNNTWKLCELPVGNKAIGVKWIYKTKLKPNFEIDKYKARLVAKGYAQEFGIDYE</sequence>
<dbReference type="Pfam" id="PF07727">
    <property type="entry name" value="RVT_2"/>
    <property type="match status" value="1"/>
</dbReference>
<dbReference type="GeneID" id="120254746"/>
<dbReference type="AlphaFoldDB" id="A0AB40AUS9"/>
<gene>
    <name evidence="4" type="primary">LOC120254746</name>
</gene>